<sequence length="407" mass="45692">MDFTKDNSRVPDQEDFFGGAAHLPDPEPDPKDVRRILVIKLRHHGDVLLATPLLTTLGINYVNALIDVLVYEGTDEILTGNTAVYLAYAVDRGWKHAGIKARLLGEKALFNSLRTWRYDLIINLSDQWRSALYCLALKPRMSLAFHYPKRDCWFWRYCHTRLVDNPLRAQLHTVMNNLQILAPLKLRKISTRVNITLGAGETYYIEQLRKKYNVGEYILIHPAARWLFKTWSPSSFSRLINHLTARGETVIITSGPEPAGIACVKDILARCDQAQRLISLAGKLRLPELAVLIARARLFIGVDSAPMHMAAALKTPAVVLFGPSNLAQWRPWQAPHTLIWAGDYRVLPHPDRVATDTTERYLDAIPVNDVINAVDRWLTPGNQGPSGTPHAAERPDGPAVIDLTLCG</sequence>
<dbReference type="Proteomes" id="UP000461443">
    <property type="component" value="Unassembled WGS sequence"/>
</dbReference>
<dbReference type="EMBL" id="WUBS01000010">
    <property type="protein sequence ID" value="NDL64070.1"/>
    <property type="molecule type" value="Genomic_DNA"/>
</dbReference>
<dbReference type="InterPro" id="IPR011916">
    <property type="entry name" value="LipoPS_heptosylTferase-III"/>
</dbReference>
<protein>
    <submittedName>
        <fullName evidence="4">Putative lipopolysaccharide heptosyltransferase III</fullName>
    </submittedName>
</protein>
<evidence type="ECO:0000313" key="4">
    <source>
        <dbReference type="EMBL" id="NDL64070.1"/>
    </source>
</evidence>
<evidence type="ECO:0000256" key="1">
    <source>
        <dbReference type="ARBA" id="ARBA00022676"/>
    </source>
</evidence>
<evidence type="ECO:0000313" key="5">
    <source>
        <dbReference type="Proteomes" id="UP000461443"/>
    </source>
</evidence>
<dbReference type="PANTHER" id="PTHR30160:SF1">
    <property type="entry name" value="LIPOPOLYSACCHARIDE 1,2-N-ACETYLGLUCOSAMINETRANSFERASE-RELATED"/>
    <property type="match status" value="1"/>
</dbReference>
<gene>
    <name evidence="4" type="primary">rfaQ</name>
    <name evidence="4" type="ORF">GRH90_15100</name>
</gene>
<name>A0A845SGS7_9GAMM</name>
<dbReference type="GO" id="GO:0008713">
    <property type="term" value="F:ADP-heptose-lipopolysaccharide heptosyltransferase activity"/>
    <property type="evidence" value="ECO:0007669"/>
    <property type="project" value="TreeGrafter"/>
</dbReference>
<proteinExistence type="predicted"/>
<dbReference type="AlphaFoldDB" id="A0A845SGS7"/>
<keyword evidence="5" id="KW-1185">Reference proteome</keyword>
<reference evidence="4 5" key="2">
    <citation type="submission" date="2020-02" db="EMBL/GenBank/DDBJ databases">
        <title>The new genus of Enterobacteriales.</title>
        <authorList>
            <person name="Kim I.S."/>
        </authorList>
    </citation>
    <scope>NUCLEOTIDE SEQUENCE [LARGE SCALE GENOMIC DNA]</scope>
    <source>
        <strain evidence="4 5">SAP-6</strain>
    </source>
</reference>
<dbReference type="GO" id="GO:0005829">
    <property type="term" value="C:cytosol"/>
    <property type="evidence" value="ECO:0007669"/>
    <property type="project" value="TreeGrafter"/>
</dbReference>
<dbReference type="CDD" id="cd03789">
    <property type="entry name" value="GT9_LPS_heptosyltransferase"/>
    <property type="match status" value="1"/>
</dbReference>
<dbReference type="InterPro" id="IPR051199">
    <property type="entry name" value="LPS_LOS_Heptosyltrfase"/>
</dbReference>
<dbReference type="InterPro" id="IPR002201">
    <property type="entry name" value="Glyco_trans_9"/>
</dbReference>
<evidence type="ECO:0000256" key="3">
    <source>
        <dbReference type="SAM" id="MobiDB-lite"/>
    </source>
</evidence>
<dbReference type="RefSeq" id="WP_162366786.1">
    <property type="nucleotide sequence ID" value="NZ_WUBS01000010.1"/>
</dbReference>
<dbReference type="PANTHER" id="PTHR30160">
    <property type="entry name" value="TETRAACYLDISACCHARIDE 4'-KINASE-RELATED"/>
    <property type="match status" value="1"/>
</dbReference>
<feature type="compositionally biased region" description="Basic and acidic residues" evidence="3">
    <location>
        <begin position="1"/>
        <end position="12"/>
    </location>
</feature>
<dbReference type="NCBIfam" id="TIGR02201">
    <property type="entry name" value="heptsyl_trn_III"/>
    <property type="match status" value="1"/>
</dbReference>
<evidence type="ECO:0000256" key="2">
    <source>
        <dbReference type="ARBA" id="ARBA00022679"/>
    </source>
</evidence>
<dbReference type="SUPFAM" id="SSF53756">
    <property type="entry name" value="UDP-Glycosyltransferase/glycogen phosphorylase"/>
    <property type="match status" value="1"/>
</dbReference>
<reference evidence="4 5" key="1">
    <citation type="submission" date="2019-12" db="EMBL/GenBank/DDBJ databases">
        <authorList>
            <person name="Lee S.D."/>
        </authorList>
    </citation>
    <scope>NUCLEOTIDE SEQUENCE [LARGE SCALE GENOMIC DNA]</scope>
    <source>
        <strain evidence="4 5">SAP-6</strain>
    </source>
</reference>
<organism evidence="4 5">
    <name type="scientific">Acerihabitans arboris</name>
    <dbReference type="NCBI Taxonomy" id="2691583"/>
    <lineage>
        <taxon>Bacteria</taxon>
        <taxon>Pseudomonadati</taxon>
        <taxon>Pseudomonadota</taxon>
        <taxon>Gammaproteobacteria</taxon>
        <taxon>Enterobacterales</taxon>
        <taxon>Pectobacteriaceae</taxon>
        <taxon>Acerihabitans</taxon>
    </lineage>
</organism>
<keyword evidence="1" id="KW-0328">Glycosyltransferase</keyword>
<keyword evidence="2 4" id="KW-0808">Transferase</keyword>
<dbReference type="Pfam" id="PF01075">
    <property type="entry name" value="Glyco_transf_9"/>
    <property type="match status" value="1"/>
</dbReference>
<accession>A0A845SGS7</accession>
<feature type="region of interest" description="Disordered" evidence="3">
    <location>
        <begin position="1"/>
        <end position="28"/>
    </location>
</feature>
<dbReference type="Gene3D" id="3.40.50.2000">
    <property type="entry name" value="Glycogen Phosphorylase B"/>
    <property type="match status" value="2"/>
</dbReference>
<comment type="caution">
    <text evidence="4">The sequence shown here is derived from an EMBL/GenBank/DDBJ whole genome shotgun (WGS) entry which is preliminary data.</text>
</comment>
<dbReference type="GO" id="GO:0009244">
    <property type="term" value="P:lipopolysaccharide core region biosynthetic process"/>
    <property type="evidence" value="ECO:0007669"/>
    <property type="project" value="TreeGrafter"/>
</dbReference>